<organism evidence="3 4">
    <name type="scientific">Nyssa sinensis</name>
    <dbReference type="NCBI Taxonomy" id="561372"/>
    <lineage>
        <taxon>Eukaryota</taxon>
        <taxon>Viridiplantae</taxon>
        <taxon>Streptophyta</taxon>
        <taxon>Embryophyta</taxon>
        <taxon>Tracheophyta</taxon>
        <taxon>Spermatophyta</taxon>
        <taxon>Magnoliopsida</taxon>
        <taxon>eudicotyledons</taxon>
        <taxon>Gunneridae</taxon>
        <taxon>Pentapetalae</taxon>
        <taxon>asterids</taxon>
        <taxon>Cornales</taxon>
        <taxon>Nyssaceae</taxon>
        <taxon>Nyssa</taxon>
    </lineage>
</organism>
<dbReference type="NCBIfam" id="TIGR00756">
    <property type="entry name" value="PPR"/>
    <property type="match status" value="6"/>
</dbReference>
<feature type="repeat" description="PPR" evidence="2">
    <location>
        <begin position="49"/>
        <end position="83"/>
    </location>
</feature>
<feature type="repeat" description="PPR" evidence="2">
    <location>
        <begin position="368"/>
        <end position="402"/>
    </location>
</feature>
<feature type="repeat" description="PPR" evidence="2">
    <location>
        <begin position="507"/>
        <end position="541"/>
    </location>
</feature>
<accession>A0A5J5BX82</accession>
<dbReference type="Proteomes" id="UP000325577">
    <property type="component" value="Linkage Group LG1"/>
</dbReference>
<keyword evidence="1" id="KW-0677">Repeat</keyword>
<sequence length="698" mass="78482">MNRHAWLIKLGLDTNPAIATRLINDYTSSQTPSSLRIGRQLFDQVPYKDTVLWTSLISAYTRCNHPRKALQLFSLMLRQPDPPTYQPNHFIFATVARAIASSPEYLQLGRAVHARTVKSGFVPNSVVLETALLDMYSKCCVADCGRKVFDEMPHRNLVAWNAMIAGYVQNGIEIRGLDLFYRMKCLELYVPDEFTVATVLAGCAWTQNLILGMQVHGYIVVSGFESNCVNPVSNMYFQCGEVSSAERLLNGMEGDSISKLIKIRGYVFNQRYRDAVDYVATENNVAEIFEVDYTMFVPLLTASAKLSLLNVGKQVHGLLISWTNFYGNFNFFEEDVVIIGSTLTDMYNKCGSIGEARKVFDTWLPTPHISHWNSMISGYLYNNLIEDARTLLEEMPEKNVVSWTSMVSGYVQNGMPQEGLNLLVRMYSNEDGLRVEGNCLTFVAGLAACSYLIDLEKGKQLHAKLIRTLTNADISNVAVGTALVDLYTKSGYLKYAQTVFDFMLQKNVVTWTSIIMGYAVHGFGFQALEIFQQMMEMGVEPNDVTFVSVLTACSHCGLVDEGLQYFNLMREKYRLIPKEDHYTCLIDMLGRVGRLEEALTLLEEIEDREMSKGCSSGTTWTAMLGACQLHGNVEMGRRVAKKILENKKEVSTTYITLSNVYAAAGMWNEAYRVRESWRREGDVNGEPGLSRICANLVS</sequence>
<gene>
    <name evidence="3" type="ORF">F0562_002954</name>
</gene>
<dbReference type="AlphaFoldDB" id="A0A5J5BX82"/>
<feature type="repeat" description="PPR" evidence="2">
    <location>
        <begin position="578"/>
        <end position="612"/>
    </location>
</feature>
<name>A0A5J5BX82_9ASTE</name>
<dbReference type="InterPro" id="IPR002885">
    <property type="entry name" value="PPR_rpt"/>
</dbReference>
<dbReference type="GO" id="GO:0003723">
    <property type="term" value="F:RNA binding"/>
    <property type="evidence" value="ECO:0007669"/>
    <property type="project" value="InterPro"/>
</dbReference>
<evidence type="ECO:0000313" key="3">
    <source>
        <dbReference type="EMBL" id="KAA8546307.1"/>
    </source>
</evidence>
<dbReference type="OrthoDB" id="785790at2759"/>
<dbReference type="EMBL" id="CM018032">
    <property type="protein sequence ID" value="KAA8546307.1"/>
    <property type="molecule type" value="Genomic_DNA"/>
</dbReference>
<keyword evidence="4" id="KW-1185">Reference proteome</keyword>
<feature type="repeat" description="PPR" evidence="2">
    <location>
        <begin position="542"/>
        <end position="572"/>
    </location>
</feature>
<dbReference type="InterPro" id="IPR011990">
    <property type="entry name" value="TPR-like_helical_dom_sf"/>
</dbReference>
<evidence type="ECO:0008006" key="5">
    <source>
        <dbReference type="Google" id="ProtNLM"/>
    </source>
</evidence>
<protein>
    <recommendedName>
        <fullName evidence="5">Pentatricopeptide repeat-containing protein</fullName>
    </recommendedName>
</protein>
<dbReference type="Pfam" id="PF20431">
    <property type="entry name" value="E_motif"/>
    <property type="match status" value="1"/>
</dbReference>
<dbReference type="PANTHER" id="PTHR47926">
    <property type="entry name" value="PENTATRICOPEPTIDE REPEAT-CONTAINING PROTEIN"/>
    <property type="match status" value="1"/>
</dbReference>
<dbReference type="GO" id="GO:0009451">
    <property type="term" value="P:RNA modification"/>
    <property type="evidence" value="ECO:0007669"/>
    <property type="project" value="InterPro"/>
</dbReference>
<dbReference type="InterPro" id="IPR046960">
    <property type="entry name" value="PPR_At4g14850-like_plant"/>
</dbReference>
<dbReference type="FunFam" id="1.25.40.10:FF:000285">
    <property type="entry name" value="Pentatricopeptide repeat-containing protein, chloroplastic"/>
    <property type="match status" value="1"/>
</dbReference>
<dbReference type="Pfam" id="PF13041">
    <property type="entry name" value="PPR_2"/>
    <property type="match status" value="1"/>
</dbReference>
<evidence type="ECO:0000256" key="1">
    <source>
        <dbReference type="ARBA" id="ARBA00022737"/>
    </source>
</evidence>
<dbReference type="FunFam" id="1.25.40.10:FF:000090">
    <property type="entry name" value="Pentatricopeptide repeat-containing protein, chloroplastic"/>
    <property type="match status" value="1"/>
</dbReference>
<reference evidence="3 4" key="1">
    <citation type="submission" date="2019-09" db="EMBL/GenBank/DDBJ databases">
        <title>A chromosome-level genome assembly of the Chinese tupelo Nyssa sinensis.</title>
        <authorList>
            <person name="Yang X."/>
            <person name="Kang M."/>
            <person name="Yang Y."/>
            <person name="Xiong H."/>
            <person name="Wang M."/>
            <person name="Zhang Z."/>
            <person name="Wang Z."/>
            <person name="Wu H."/>
            <person name="Ma T."/>
            <person name="Liu J."/>
            <person name="Xi Z."/>
        </authorList>
    </citation>
    <scope>NUCLEOTIDE SEQUENCE [LARGE SCALE GENOMIC DNA]</scope>
    <source>
        <strain evidence="3">J267</strain>
        <tissue evidence="3">Leaf</tissue>
    </source>
</reference>
<dbReference type="Pfam" id="PF01535">
    <property type="entry name" value="PPR"/>
    <property type="match status" value="5"/>
</dbReference>
<dbReference type="Gene3D" id="1.25.40.10">
    <property type="entry name" value="Tetratricopeptide repeat domain"/>
    <property type="match status" value="4"/>
</dbReference>
<dbReference type="SUPFAM" id="SSF48452">
    <property type="entry name" value="TPR-like"/>
    <property type="match status" value="1"/>
</dbReference>
<proteinExistence type="predicted"/>
<dbReference type="PROSITE" id="PS51375">
    <property type="entry name" value="PPR"/>
    <property type="match status" value="5"/>
</dbReference>
<dbReference type="InterPro" id="IPR046848">
    <property type="entry name" value="E_motif"/>
</dbReference>
<evidence type="ECO:0000313" key="4">
    <source>
        <dbReference type="Proteomes" id="UP000325577"/>
    </source>
</evidence>
<evidence type="ECO:0000256" key="2">
    <source>
        <dbReference type="PROSITE-ProRule" id="PRU00708"/>
    </source>
</evidence>